<dbReference type="GeneID" id="88775512"/>
<name>A0A4P9J180_9GAMM</name>
<gene>
    <name evidence="2" type="ORF">FFU37_07620</name>
</gene>
<protein>
    <submittedName>
        <fullName evidence="2">DUF4062 domain-containing protein</fullName>
    </submittedName>
</protein>
<evidence type="ECO:0000313" key="2">
    <source>
        <dbReference type="EMBL" id="QCU74344.1"/>
    </source>
</evidence>
<sequence length="333" mass="38072">MDKRYQVFVSSTYVDLQEERQSVLQTLMEMDCIPAGMELFPASDEEQWEFIKRIIDDCDYYLLIIGGRYGSTADDGLSYTEKEFDYAVSKGIKVIALLHKSPDELPRAKSENDESNYQKLQDFRDKVSDGRLIRFWNNPAQLPGEVSLSLNKTMKMFPAIGWVRADSTASPELLAEINELRKENNKLSMQLSESNSPSTLIPEAEMANFDSKIMLKGDYSIYAQSFNHDTRYSNWSKETTWEELFSTISPFLVDSPYETSISEFIASQYSGIDTNNYNISSLLVDTQVLFTIRIQFLALNLISINNDDAVSKWELTGLGSQKMLETRVVRISE</sequence>
<organism evidence="2 3">
    <name type="scientific">Pseudoalteromonas distincta</name>
    <dbReference type="NCBI Taxonomy" id="77608"/>
    <lineage>
        <taxon>Bacteria</taxon>
        <taxon>Pseudomonadati</taxon>
        <taxon>Pseudomonadota</taxon>
        <taxon>Gammaproteobacteria</taxon>
        <taxon>Alteromonadales</taxon>
        <taxon>Pseudoalteromonadaceae</taxon>
        <taxon>Pseudoalteromonas</taxon>
    </lineage>
</organism>
<dbReference type="EMBL" id="CP040558">
    <property type="protein sequence ID" value="QCU74344.1"/>
    <property type="molecule type" value="Genomic_DNA"/>
</dbReference>
<dbReference type="KEGG" id="pdv:FFU37_07620"/>
<evidence type="ECO:0000313" key="3">
    <source>
        <dbReference type="Proteomes" id="UP000310065"/>
    </source>
</evidence>
<proteinExistence type="predicted"/>
<dbReference type="Pfam" id="PF13271">
    <property type="entry name" value="DUF4062"/>
    <property type="match status" value="1"/>
</dbReference>
<dbReference type="Proteomes" id="UP000310065">
    <property type="component" value="Chromosome L1"/>
</dbReference>
<dbReference type="RefSeq" id="WP_138489156.1">
    <property type="nucleotide sequence ID" value="NZ_CP040558.1"/>
</dbReference>
<accession>A0A4P9J180</accession>
<reference evidence="2 3" key="1">
    <citation type="submission" date="2019-05" db="EMBL/GenBank/DDBJ databases">
        <title>Complete genome sequence of Pseudoalteromonas sp. 16-SW-7(T) isolated from the Okhotsk Sea, Russia.</title>
        <authorList>
            <person name="Nguyen T.H."/>
            <person name="Nedashkovskaya O.I."/>
            <person name="Kim S.-G."/>
        </authorList>
    </citation>
    <scope>NUCLEOTIDE SEQUENCE [LARGE SCALE GENOMIC DNA]</scope>
    <source>
        <strain evidence="2 3">16-SW-7</strain>
    </source>
</reference>
<evidence type="ECO:0000259" key="1">
    <source>
        <dbReference type="Pfam" id="PF13271"/>
    </source>
</evidence>
<dbReference type="InterPro" id="IPR025139">
    <property type="entry name" value="DUF4062"/>
</dbReference>
<dbReference type="AlphaFoldDB" id="A0A4P9J180"/>
<feature type="domain" description="DUF4062" evidence="1">
    <location>
        <begin position="6"/>
        <end position="87"/>
    </location>
</feature>